<evidence type="ECO:0000256" key="2">
    <source>
        <dbReference type="ARBA" id="ARBA00022692"/>
    </source>
</evidence>
<dbReference type="EMBL" id="CP061169">
    <property type="protein sequence ID" value="QPZ39585.1"/>
    <property type="molecule type" value="Genomic_DNA"/>
</dbReference>
<name>A0ABX6YMR0_9MICO</name>
<evidence type="ECO:0000256" key="4">
    <source>
        <dbReference type="ARBA" id="ARBA00023136"/>
    </source>
</evidence>
<reference evidence="6 7" key="1">
    <citation type="submission" date="2020-12" db="EMBL/GenBank/DDBJ databases">
        <title>Microbacterium sp. HY060.</title>
        <authorList>
            <person name="Zhou J."/>
        </authorList>
    </citation>
    <scope>NUCLEOTIDE SEQUENCE [LARGE SCALE GENOMIC DNA]</scope>
    <source>
        <strain evidence="6 7">HY60</strain>
    </source>
</reference>
<sequence>MDIALWIIAGMLAIAFGTGGASQILLTKERYRALASSQHWVDDFGAGHIKAIGTIKLVGVIGLILPPLVGIAPFLSPLAACGLMLVMAGAATTRFRRSEWALMAGDVAYLAAFAIIAWGRFALVPFAG</sequence>
<protein>
    <submittedName>
        <fullName evidence="6">DoxX family protein</fullName>
    </submittedName>
</protein>
<evidence type="ECO:0000256" key="1">
    <source>
        <dbReference type="ARBA" id="ARBA00004141"/>
    </source>
</evidence>
<dbReference type="Proteomes" id="UP000662814">
    <property type="component" value="Chromosome"/>
</dbReference>
<feature type="transmembrane region" description="Helical" evidence="5">
    <location>
        <begin position="107"/>
        <end position="127"/>
    </location>
</feature>
<evidence type="ECO:0000313" key="7">
    <source>
        <dbReference type="Proteomes" id="UP000662814"/>
    </source>
</evidence>
<keyword evidence="2 5" id="KW-0812">Transmembrane</keyword>
<proteinExistence type="predicted"/>
<dbReference type="Pfam" id="PF13564">
    <property type="entry name" value="DoxX_2"/>
    <property type="match status" value="1"/>
</dbReference>
<accession>A0ABX6YMR0</accession>
<comment type="subcellular location">
    <subcellularLocation>
        <location evidence="1">Membrane</location>
        <topology evidence="1">Multi-pass membrane protein</topology>
    </subcellularLocation>
</comment>
<evidence type="ECO:0000256" key="3">
    <source>
        <dbReference type="ARBA" id="ARBA00022989"/>
    </source>
</evidence>
<evidence type="ECO:0000313" key="6">
    <source>
        <dbReference type="EMBL" id="QPZ39585.1"/>
    </source>
</evidence>
<dbReference type="InterPro" id="IPR032808">
    <property type="entry name" value="DoxX"/>
</dbReference>
<keyword evidence="7" id="KW-1185">Reference proteome</keyword>
<dbReference type="RefSeq" id="WP_166989105.1">
    <property type="nucleotide sequence ID" value="NZ_CP061169.1"/>
</dbReference>
<keyword evidence="4 5" id="KW-0472">Membrane</keyword>
<feature type="transmembrane region" description="Helical" evidence="5">
    <location>
        <begin position="6"/>
        <end position="26"/>
    </location>
</feature>
<evidence type="ECO:0000256" key="5">
    <source>
        <dbReference type="SAM" id="Phobius"/>
    </source>
</evidence>
<keyword evidence="3 5" id="KW-1133">Transmembrane helix</keyword>
<gene>
    <name evidence="6" type="ORF">HCR76_05885</name>
</gene>
<organism evidence="6 7">
    <name type="scientific">Paramicrobacterium chengjingii</name>
    <dbReference type="NCBI Taxonomy" id="2769067"/>
    <lineage>
        <taxon>Bacteria</taxon>
        <taxon>Bacillati</taxon>
        <taxon>Actinomycetota</taxon>
        <taxon>Actinomycetes</taxon>
        <taxon>Micrococcales</taxon>
        <taxon>Microbacteriaceae</taxon>
        <taxon>Paramicrobacterium</taxon>
    </lineage>
</organism>